<dbReference type="InterPro" id="IPR000682">
    <property type="entry name" value="PCMT"/>
</dbReference>
<dbReference type="Proteomes" id="UP000241229">
    <property type="component" value="Unassembled WGS sequence"/>
</dbReference>
<gene>
    <name evidence="4" type="ORF">C7I84_12445</name>
</gene>
<dbReference type="EMBL" id="PXYK01000010">
    <property type="protein sequence ID" value="PSJ60147.1"/>
    <property type="molecule type" value="Genomic_DNA"/>
</dbReference>
<sequence>MEADYAQRRIRMVDGQLRTTDVNNQALLAAMLTVPREEFLDKAKRNLAYIDEDVEVAPAQGGNPPRYLMEPSPFAKLVQLCDIAPSDFVLDIGCGTGYSAAVLSRLASSVIALETDSMLADLASENLTRLGFDNVAVVRGPLPEGYGAEAPYDAILVGGSVDQLPEALFAQLREGGRLVAVEGRGNAGKARLYSKWNGVVTGRSVFNTAIKPLPGFERAYTFQF</sequence>
<organism evidence="4 5">
    <name type="scientific">Kumtagia ephedrae</name>
    <dbReference type="NCBI Taxonomy" id="2116701"/>
    <lineage>
        <taxon>Bacteria</taxon>
        <taxon>Pseudomonadati</taxon>
        <taxon>Pseudomonadota</taxon>
        <taxon>Alphaproteobacteria</taxon>
        <taxon>Hyphomicrobiales</taxon>
        <taxon>Phyllobacteriaceae</taxon>
        <taxon>Kumtagia</taxon>
    </lineage>
</organism>
<dbReference type="SUPFAM" id="SSF53335">
    <property type="entry name" value="S-adenosyl-L-methionine-dependent methyltransferases"/>
    <property type="match status" value="1"/>
</dbReference>
<proteinExistence type="inferred from homology"/>
<evidence type="ECO:0000256" key="1">
    <source>
        <dbReference type="ARBA" id="ARBA00005369"/>
    </source>
</evidence>
<dbReference type="GO" id="GO:0005737">
    <property type="term" value="C:cytoplasm"/>
    <property type="evidence" value="ECO:0007669"/>
    <property type="project" value="TreeGrafter"/>
</dbReference>
<evidence type="ECO:0000256" key="2">
    <source>
        <dbReference type="ARBA" id="ARBA00013346"/>
    </source>
</evidence>
<keyword evidence="4" id="KW-0808">Transferase</keyword>
<keyword evidence="4" id="KW-0489">Methyltransferase</keyword>
<dbReference type="Gene3D" id="3.40.50.150">
    <property type="entry name" value="Vaccinia Virus protein VP39"/>
    <property type="match status" value="1"/>
</dbReference>
<comment type="similarity">
    <text evidence="1">Belongs to the methyltransferase superfamily. L-isoaspartyl/D-aspartyl protein methyltransferase family.</text>
</comment>
<dbReference type="AlphaFoldDB" id="A0A2P7SCA9"/>
<keyword evidence="5" id="KW-1185">Reference proteome</keyword>
<dbReference type="PANTHER" id="PTHR11579">
    <property type="entry name" value="PROTEIN-L-ISOASPARTATE O-METHYLTRANSFERASE"/>
    <property type="match status" value="1"/>
</dbReference>
<evidence type="ECO:0000313" key="4">
    <source>
        <dbReference type="EMBL" id="PSJ60147.1"/>
    </source>
</evidence>
<reference evidence="4 5" key="1">
    <citation type="submission" date="2018-03" db="EMBL/GenBank/DDBJ databases">
        <title>The draft genome of Mesorhizobium sp. 6GN-30.</title>
        <authorList>
            <person name="Liu L."/>
            <person name="Li L."/>
            <person name="Wang T."/>
            <person name="Zhang X."/>
            <person name="Liang L."/>
        </authorList>
    </citation>
    <scope>NUCLEOTIDE SEQUENCE [LARGE SCALE GENOMIC DNA]</scope>
    <source>
        <strain evidence="4 5">6GN30</strain>
    </source>
</reference>
<evidence type="ECO:0000256" key="3">
    <source>
        <dbReference type="ARBA" id="ARBA00030757"/>
    </source>
</evidence>
<dbReference type="PANTHER" id="PTHR11579:SF18">
    <property type="entry name" value="PROTEIN-L-ISOASPARTATE O-METHYLTRANSFERASE"/>
    <property type="match status" value="1"/>
</dbReference>
<dbReference type="RefSeq" id="WP_106772559.1">
    <property type="nucleotide sequence ID" value="NZ_PXYK01000010.1"/>
</dbReference>
<dbReference type="CDD" id="cd02440">
    <property type="entry name" value="AdoMet_MTases"/>
    <property type="match status" value="1"/>
</dbReference>
<dbReference type="GO" id="GO:0032259">
    <property type="term" value="P:methylation"/>
    <property type="evidence" value="ECO:0007669"/>
    <property type="project" value="UniProtKB-KW"/>
</dbReference>
<protein>
    <recommendedName>
        <fullName evidence="2">Protein-L-isoaspartate O-methyltransferase</fullName>
    </recommendedName>
    <alternativeName>
        <fullName evidence="3">Protein L-isoaspartyl methyltransferase</fullName>
    </alternativeName>
</protein>
<comment type="caution">
    <text evidence="4">The sequence shown here is derived from an EMBL/GenBank/DDBJ whole genome shotgun (WGS) entry which is preliminary data.</text>
</comment>
<name>A0A2P7SCA9_9HYPH</name>
<dbReference type="OrthoDB" id="9798496at2"/>
<dbReference type="Pfam" id="PF01135">
    <property type="entry name" value="PCMT"/>
    <property type="match status" value="1"/>
</dbReference>
<dbReference type="GO" id="GO:0004719">
    <property type="term" value="F:protein-L-isoaspartate (D-aspartate) O-methyltransferase activity"/>
    <property type="evidence" value="ECO:0007669"/>
    <property type="project" value="InterPro"/>
</dbReference>
<dbReference type="InterPro" id="IPR029063">
    <property type="entry name" value="SAM-dependent_MTases_sf"/>
</dbReference>
<accession>A0A2P7SCA9</accession>
<evidence type="ECO:0000313" key="5">
    <source>
        <dbReference type="Proteomes" id="UP000241229"/>
    </source>
</evidence>